<dbReference type="InterPro" id="IPR027806">
    <property type="entry name" value="HARBI1_dom"/>
</dbReference>
<organism evidence="5 6">
    <name type="scientific">Mikania micrantha</name>
    <name type="common">bitter vine</name>
    <dbReference type="NCBI Taxonomy" id="192012"/>
    <lineage>
        <taxon>Eukaryota</taxon>
        <taxon>Viridiplantae</taxon>
        <taxon>Streptophyta</taxon>
        <taxon>Embryophyta</taxon>
        <taxon>Tracheophyta</taxon>
        <taxon>Spermatophyta</taxon>
        <taxon>Magnoliopsida</taxon>
        <taxon>eudicotyledons</taxon>
        <taxon>Gunneridae</taxon>
        <taxon>Pentapetalae</taxon>
        <taxon>asterids</taxon>
        <taxon>campanulids</taxon>
        <taxon>Asterales</taxon>
        <taxon>Asteraceae</taxon>
        <taxon>Asteroideae</taxon>
        <taxon>Heliantheae alliance</taxon>
        <taxon>Eupatorieae</taxon>
        <taxon>Mikania</taxon>
    </lineage>
</organism>
<gene>
    <name evidence="5" type="ORF">E3N88_43876</name>
</gene>
<dbReference type="Proteomes" id="UP000326396">
    <property type="component" value="Unassembled WGS sequence"/>
</dbReference>
<feature type="domain" description="DDE Tnp4" evidence="4">
    <location>
        <begin position="201"/>
        <end position="259"/>
    </location>
</feature>
<accession>A0A5N6LDP1</accession>
<evidence type="ECO:0000256" key="2">
    <source>
        <dbReference type="ARBA" id="ARBA00022723"/>
    </source>
</evidence>
<feature type="region of interest" description="Disordered" evidence="3">
    <location>
        <begin position="87"/>
        <end position="106"/>
    </location>
</feature>
<comment type="caution">
    <text evidence="5">The sequence shown here is derived from an EMBL/GenBank/DDBJ whole genome shotgun (WGS) entry which is preliminary data.</text>
</comment>
<name>A0A5N6LDP1_9ASTR</name>
<evidence type="ECO:0000313" key="6">
    <source>
        <dbReference type="Proteomes" id="UP000326396"/>
    </source>
</evidence>
<evidence type="ECO:0000313" key="5">
    <source>
        <dbReference type="EMBL" id="KAD0676520.1"/>
    </source>
</evidence>
<dbReference type="EMBL" id="SZYD01001484">
    <property type="protein sequence ID" value="KAD0676520.1"/>
    <property type="molecule type" value="Genomic_DNA"/>
</dbReference>
<feature type="compositionally biased region" description="Basic and acidic residues" evidence="3">
    <location>
        <begin position="87"/>
        <end position="99"/>
    </location>
</feature>
<dbReference type="Pfam" id="PF13359">
    <property type="entry name" value="DDE_Tnp_4"/>
    <property type="match status" value="1"/>
</dbReference>
<sequence>MATKRSRISWKQEVVVKTFLESCVNELTLHGREGGSLKALSWKKGATSNGFDNWGPSSTLPHPFEDISEHNLNDFEDIECTQMDPPHKVVSEESSGHSKKELKKRKAKETINSQIMEVGEHIMNLAKMLIENQKASNDMEACMTKLGTMGWAESDPKYQTALLLFGESADIRKVWLQLQPQTCELWVKNAGAKYWLADFRRQRVLTKEEKFNRAHAQLRNVIERSYGVLKARFPILKQMDLFSFPIQRDIVIACFAVHNFIRRCNIHDLLFMEYDENSMFAETQPQGEPSEGHSIHDIDWGSQSNEYMNSLRDHIASHLA</sequence>
<dbReference type="PANTHER" id="PTHR31704">
    <property type="entry name" value="MYB/SANT-LIKE DNA-BINDING DOMAIN PROTEIN-RELATED"/>
    <property type="match status" value="1"/>
</dbReference>
<keyword evidence="6" id="KW-1185">Reference proteome</keyword>
<dbReference type="AlphaFoldDB" id="A0A5N6LDP1"/>
<proteinExistence type="predicted"/>
<comment type="cofactor">
    <cofactor evidence="1">
        <name>a divalent metal cation</name>
        <dbReference type="ChEBI" id="CHEBI:60240"/>
    </cofactor>
</comment>
<evidence type="ECO:0000256" key="1">
    <source>
        <dbReference type="ARBA" id="ARBA00001968"/>
    </source>
</evidence>
<protein>
    <recommendedName>
        <fullName evidence="4">DDE Tnp4 domain-containing protein</fullName>
    </recommendedName>
</protein>
<reference evidence="5 6" key="1">
    <citation type="submission" date="2019-05" db="EMBL/GenBank/DDBJ databases">
        <title>Mikania micrantha, genome provides insights into the molecular mechanism of rapid growth.</title>
        <authorList>
            <person name="Liu B."/>
        </authorList>
    </citation>
    <scope>NUCLEOTIDE SEQUENCE [LARGE SCALE GENOMIC DNA]</scope>
    <source>
        <strain evidence="5">NLD-2019</strain>
        <tissue evidence="5">Leaf</tissue>
    </source>
</reference>
<dbReference type="PANTHER" id="PTHR31704:SF48">
    <property type="entry name" value="L10-INTERACTING MYB DOMAIN-CONTAINING PROTEIN-LIKE"/>
    <property type="match status" value="1"/>
</dbReference>
<evidence type="ECO:0000256" key="3">
    <source>
        <dbReference type="SAM" id="MobiDB-lite"/>
    </source>
</evidence>
<dbReference type="OrthoDB" id="1681765at2759"/>
<dbReference type="GO" id="GO:0046872">
    <property type="term" value="F:metal ion binding"/>
    <property type="evidence" value="ECO:0007669"/>
    <property type="project" value="UniProtKB-KW"/>
</dbReference>
<evidence type="ECO:0000259" key="4">
    <source>
        <dbReference type="Pfam" id="PF13359"/>
    </source>
</evidence>
<keyword evidence="2" id="KW-0479">Metal-binding</keyword>